<dbReference type="SMART" id="SM00320">
    <property type="entry name" value="WD40"/>
    <property type="match status" value="6"/>
</dbReference>
<dbReference type="PROSITE" id="PS50294">
    <property type="entry name" value="WD_REPEATS_REGION"/>
    <property type="match status" value="2"/>
</dbReference>
<dbReference type="SUPFAM" id="SSF50978">
    <property type="entry name" value="WD40 repeat-like"/>
    <property type="match status" value="1"/>
</dbReference>
<name>A0A671YIB8_SPAAU</name>
<organism evidence="3 4">
    <name type="scientific">Sparus aurata</name>
    <name type="common">Gilthead sea bream</name>
    <dbReference type="NCBI Taxonomy" id="8175"/>
    <lineage>
        <taxon>Eukaryota</taxon>
        <taxon>Metazoa</taxon>
        <taxon>Chordata</taxon>
        <taxon>Craniata</taxon>
        <taxon>Vertebrata</taxon>
        <taxon>Euteleostomi</taxon>
        <taxon>Actinopterygii</taxon>
        <taxon>Neopterygii</taxon>
        <taxon>Teleostei</taxon>
        <taxon>Neoteleostei</taxon>
        <taxon>Acanthomorphata</taxon>
        <taxon>Eupercaria</taxon>
        <taxon>Spariformes</taxon>
        <taxon>Sparidae</taxon>
        <taxon>Sparus</taxon>
    </lineage>
</organism>
<dbReference type="Pfam" id="PF00400">
    <property type="entry name" value="WD40"/>
    <property type="match status" value="3"/>
</dbReference>
<dbReference type="InterPro" id="IPR036322">
    <property type="entry name" value="WD40_repeat_dom_sf"/>
</dbReference>
<dbReference type="AlphaFoldDB" id="A0A671YIB8"/>
<dbReference type="PROSITE" id="PS50082">
    <property type="entry name" value="WD_REPEATS_2"/>
    <property type="match status" value="2"/>
</dbReference>
<reference evidence="3" key="3">
    <citation type="submission" date="2025-09" db="UniProtKB">
        <authorList>
            <consortium name="Ensembl"/>
        </authorList>
    </citation>
    <scope>IDENTIFICATION</scope>
</reference>
<evidence type="ECO:0000256" key="1">
    <source>
        <dbReference type="PROSITE-ProRule" id="PRU00221"/>
    </source>
</evidence>
<reference evidence="3" key="2">
    <citation type="submission" date="2025-08" db="UniProtKB">
        <authorList>
            <consortium name="Ensembl"/>
        </authorList>
    </citation>
    <scope>IDENTIFICATION</scope>
</reference>
<dbReference type="Proteomes" id="UP000472265">
    <property type="component" value="Chromosome 20"/>
</dbReference>
<proteinExistence type="predicted"/>
<dbReference type="InterPro" id="IPR001680">
    <property type="entry name" value="WD40_rpt"/>
</dbReference>
<dbReference type="Ensembl" id="ENSSAUT00010065558.1">
    <property type="protein sequence ID" value="ENSSAUP00010062523.1"/>
    <property type="gene ID" value="ENSSAUG00010025235.1"/>
</dbReference>
<feature type="compositionally biased region" description="Basic and acidic residues" evidence="2">
    <location>
        <begin position="577"/>
        <end position="587"/>
    </location>
</feature>
<dbReference type="Gene3D" id="2.130.10.10">
    <property type="entry name" value="YVTN repeat-like/Quinoprotein amine dehydrogenase"/>
    <property type="match status" value="1"/>
</dbReference>
<dbReference type="InterPro" id="IPR015943">
    <property type="entry name" value="WD40/YVTN_repeat-like_dom_sf"/>
</dbReference>
<keyword evidence="4" id="KW-1185">Reference proteome</keyword>
<feature type="repeat" description="WD" evidence="1">
    <location>
        <begin position="352"/>
        <end position="391"/>
    </location>
</feature>
<feature type="repeat" description="WD" evidence="1">
    <location>
        <begin position="310"/>
        <end position="351"/>
    </location>
</feature>
<reference evidence="3" key="1">
    <citation type="submission" date="2021-04" db="EMBL/GenBank/DDBJ databases">
        <authorList>
            <consortium name="Wellcome Sanger Institute Data Sharing"/>
        </authorList>
    </citation>
    <scope>NUCLEOTIDE SEQUENCE [LARGE SCALE GENOMIC DNA]</scope>
</reference>
<evidence type="ECO:0000313" key="3">
    <source>
        <dbReference type="Ensembl" id="ENSSAUP00010062523.1"/>
    </source>
</evidence>
<sequence>MKSTGFGRSVPACELSCNPGGCLNMCGMCPSCAFAPRPPGSIQCLWKVSDGFRRRFVLELISRCRNTRLLQRIQSVLSVTSWSLFSYSRSSSPTCPPGHRCHSVDTGRGRGSPAGVDVKEIWDWFGSSPDWIKSRYLCRVLSFCDPELLRMVANLTSVLLVRQNRGSLQFTGKKQHRSHVSFSFGVTFFIYCPVLAFYCNTRFYQCCLLDEHTLRRCQKVSQSWQHLAKETMEEIKFRGNFQHQVEAMMKVGHLCVHRAKCLLWCKQTLCHTHPHRVMDYRGGLLMATGSKDRVAHLLYVASETTVVSVMKGHVGRIRAVLLCQDRHLLVTASCDASIRCWNLKTDRCVMALYGHSGTVNCLDVHADRLVSGAKDCQVKVWSLHTGKHFEGFNFKHPSSVQCVKISSTAVYSSCNRGLVKVWDMETASLLRVRLSVIDAHRRSVKCLFVDEWHFLSGDCNGQVMAWSTNGDAQQCLMTFNHPKEVKSLTLVYLRVVTGCVDGKIRIFNFLTGDCLREITAETETGQILSLILVNTTSSVKRFQFAKVFWDYTADGGCADVSDEPAAPLRKLPLASVRADHKKPERAALPHRSHFLPTPTKSPAQGKEAKE</sequence>
<feature type="region of interest" description="Disordered" evidence="2">
    <location>
        <begin position="573"/>
        <end position="610"/>
    </location>
</feature>
<dbReference type="InterPro" id="IPR051075">
    <property type="entry name" value="SCF_subunit_WD-repeat"/>
</dbReference>
<dbReference type="PANTHER" id="PTHR19872:SF7">
    <property type="entry name" value="F-BOX AND WD REPEAT DOMAIN CONTAINING PROTEIN 10B-RELATED"/>
    <property type="match status" value="1"/>
</dbReference>
<gene>
    <name evidence="3" type="primary">fbxw10</name>
</gene>
<accession>A0A671YIB8</accession>
<dbReference type="GeneTree" id="ENSGT00940000158003"/>
<keyword evidence="1" id="KW-0853">WD repeat</keyword>
<evidence type="ECO:0000313" key="4">
    <source>
        <dbReference type="Proteomes" id="UP000472265"/>
    </source>
</evidence>
<protein>
    <submittedName>
        <fullName evidence="3">F-box and WD repeat domain containing 10</fullName>
    </submittedName>
</protein>
<evidence type="ECO:0000256" key="2">
    <source>
        <dbReference type="SAM" id="MobiDB-lite"/>
    </source>
</evidence>
<dbReference type="PANTHER" id="PTHR19872">
    <property type="entry name" value="UBIQUITIN LIGASE SPECIFICITY FACTOR/HREP PROTEIN"/>
    <property type="match status" value="1"/>
</dbReference>